<evidence type="ECO:0000259" key="1">
    <source>
        <dbReference type="Pfam" id="PF20250"/>
    </source>
</evidence>
<dbReference type="Pfam" id="PF03961">
    <property type="entry name" value="FapA"/>
    <property type="match status" value="1"/>
</dbReference>
<dbReference type="InterPro" id="IPR046865">
    <property type="entry name" value="FapA_b_solenoid"/>
</dbReference>
<accession>A0A225SPV7</accession>
<dbReference type="EMBL" id="NJGV01000020">
    <property type="protein sequence ID" value="OWY33146.1"/>
    <property type="molecule type" value="Genomic_DNA"/>
</dbReference>
<comment type="caution">
    <text evidence="2">The sequence shown here is derived from an EMBL/GenBank/DDBJ whole genome shotgun (WGS) entry which is preliminary data.</text>
</comment>
<evidence type="ECO:0000313" key="3">
    <source>
        <dbReference type="Proteomes" id="UP000214747"/>
    </source>
</evidence>
<dbReference type="AlphaFoldDB" id="A0A225SPV7"/>
<keyword evidence="3" id="KW-1185">Reference proteome</keyword>
<organism evidence="2 3">
    <name type="scientific">Herbaspirillum aquaticum</name>
    <dbReference type="NCBI Taxonomy" id="568783"/>
    <lineage>
        <taxon>Bacteria</taxon>
        <taxon>Pseudomonadati</taxon>
        <taxon>Pseudomonadota</taxon>
        <taxon>Betaproteobacteria</taxon>
        <taxon>Burkholderiales</taxon>
        <taxon>Oxalobacteraceae</taxon>
        <taxon>Herbaspirillum</taxon>
    </lineage>
</organism>
<proteinExistence type="predicted"/>
<dbReference type="InterPro" id="IPR005646">
    <property type="entry name" value="FapA"/>
</dbReference>
<dbReference type="PANTHER" id="PTHR38032">
    <property type="entry name" value="POLYMERASE-RELATED"/>
    <property type="match status" value="1"/>
</dbReference>
<feature type="domain" description="Flagellar Assembly Protein A N-terminal region" evidence="1">
    <location>
        <begin position="83"/>
        <end position="254"/>
    </location>
</feature>
<protein>
    <submittedName>
        <fullName evidence="2">Polymerase</fullName>
    </submittedName>
</protein>
<dbReference type="PANTHER" id="PTHR38032:SF1">
    <property type="entry name" value="RNA-BINDING PROTEIN KHPB N-TERMINAL DOMAIN-CONTAINING PROTEIN"/>
    <property type="match status" value="1"/>
</dbReference>
<evidence type="ECO:0000313" key="2">
    <source>
        <dbReference type="EMBL" id="OWY33146.1"/>
    </source>
</evidence>
<sequence>MNQATPQPLSFAFDRASGELSATWQPVQGFPPLTLAFLKQAMTDHGLTKLFFQDSVLNGFVRKAEDAKEPVTQVIAERRDGEFSLDVSDDLMMASLTLVPPYGGRAKSVEVVNAIRAAGITYGILHEQLRGALSAGFCNKLVVAQGLMPTPAEPARFESLLEEKEEELADIDEDAVVSYADMGHILLVKVGDPLMRRTPPVPGQDGIDIRGGKVPARPIADVPFAKECIGAEPSEEDPNLLVAIVPGQPTVIKNGVKVNPVLDVENVDLSTGNLSFEGTVRVSGDVLTGMKMNVGGDVVINGTVEAAEIVAGGSVTVKGGVIGHSEGVTAQAGTTAIASRISSQKSVQVMFAESAHIEAAEDILVLGNARHCELLAGNEITVGKGNPRTGHIIGGRVEATNVIRANVIGASTTTHTRIQVGLDPYLEEKIAIKEQEYTRKVAELDRTIKQQSYYKLNPEKATPELLHETSDKRKALAYEVKVLLEEVSQMKEGMVAAEDARIIVAKAVHEGTELRIGHEVWPVQSDLGGGTAQLFEGDIRYNPKK</sequence>
<dbReference type="Pfam" id="PF20250">
    <property type="entry name" value="FapA_N"/>
    <property type="match status" value="1"/>
</dbReference>
<gene>
    <name evidence="2" type="ORF">CEJ45_18390</name>
</gene>
<dbReference type="RefSeq" id="WP_088756480.1">
    <property type="nucleotide sequence ID" value="NZ_NJGV01000020.1"/>
</dbReference>
<name>A0A225SPV7_9BURK</name>
<dbReference type="Proteomes" id="UP000214747">
    <property type="component" value="Unassembled WGS sequence"/>
</dbReference>
<dbReference type="InterPro" id="IPR046866">
    <property type="entry name" value="FapA_N"/>
</dbReference>
<reference evidence="2 3" key="1">
    <citation type="journal article" date="2010" name="Int. J. Syst. Evol. Microbiol.">
        <title>Reclassification of Herbaspirillum putei as a later heterotypic synonym of Herbaspirillum huttiense, with the description of H. huttiense subsp. huttiense subsp. nov. and H. huttiense subsp. putei subsp. nov., comb. nov., and description of Herbaspirillum aquaticum sp. nov.</title>
        <authorList>
            <person name="Dobritsa A.P."/>
            <person name="Reddy M.C."/>
            <person name="Samadpour M."/>
        </authorList>
    </citation>
    <scope>NUCLEOTIDE SEQUENCE [LARGE SCALE GENOMIC DNA]</scope>
    <source>
        <strain evidence="2 3">IEH 4430</strain>
    </source>
</reference>